<dbReference type="EMBL" id="UGRU01000001">
    <property type="protein sequence ID" value="SUA43772.1"/>
    <property type="molecule type" value="Genomic_DNA"/>
</dbReference>
<evidence type="ECO:0000313" key="3">
    <source>
        <dbReference type="Proteomes" id="UP000255082"/>
    </source>
</evidence>
<dbReference type="PROSITE" id="PS50206">
    <property type="entry name" value="RHODANESE_3"/>
    <property type="match status" value="1"/>
</dbReference>
<dbReference type="AlphaFoldDB" id="A0A378WS98"/>
<feature type="domain" description="Rhodanese" evidence="1">
    <location>
        <begin position="72"/>
        <end position="148"/>
    </location>
</feature>
<gene>
    <name evidence="2" type="ORF">NCTC13184_03142</name>
</gene>
<evidence type="ECO:0000313" key="2">
    <source>
        <dbReference type="EMBL" id="SUA43772.1"/>
    </source>
</evidence>
<dbReference type="Pfam" id="PF06626">
    <property type="entry name" value="DUF1152"/>
    <property type="match status" value="1"/>
</dbReference>
<name>A0A378WS98_9NOCA</name>
<sequence>MVAPTLFDTPLLHRLRHCERILIVGAGGGFDLLSGLPIAFALHEHHKTVFLANLTFTPVTRIDAQPVAAGVFDIDADTSGPLAYFPEKHLAVWLRDHGHPDRVFLIRKSGPAGIRAAYAWLARELDLDAVVLVDGGTDLLMTGDEAGLGTPVEDITSLLAAHALDLPVKLAVCVGFGVDTYHGVCHAHFLENVAALTKLGAYHGVFALLPGTTAVDAWLDAVDWVQHHTPGRESIVCASITDAARGEYGDHHSLARTRAKGAELFINPLMSMVWGFDLDAVADRVLYRHEIAHTTTPFEVATAIEAFRDHIALRPRRTIPA</sequence>
<protein>
    <submittedName>
        <fullName evidence="2">Uncharacterized protein conserved in archaea</fullName>
    </submittedName>
</protein>
<dbReference type="InterPro" id="IPR010581">
    <property type="entry name" value="DUF1152"/>
</dbReference>
<dbReference type="RefSeq" id="WP_062965101.1">
    <property type="nucleotide sequence ID" value="NZ_JAJFOE010000001.1"/>
</dbReference>
<dbReference type="OrthoDB" id="182205at2"/>
<proteinExistence type="predicted"/>
<accession>A0A378WS98</accession>
<dbReference type="Proteomes" id="UP000255082">
    <property type="component" value="Unassembled WGS sequence"/>
</dbReference>
<organism evidence="2 3">
    <name type="scientific">Nocardia africana</name>
    <dbReference type="NCBI Taxonomy" id="134964"/>
    <lineage>
        <taxon>Bacteria</taxon>
        <taxon>Bacillati</taxon>
        <taxon>Actinomycetota</taxon>
        <taxon>Actinomycetes</taxon>
        <taxon>Mycobacteriales</taxon>
        <taxon>Nocardiaceae</taxon>
        <taxon>Nocardia</taxon>
    </lineage>
</organism>
<evidence type="ECO:0000259" key="1">
    <source>
        <dbReference type="PROSITE" id="PS50206"/>
    </source>
</evidence>
<reference evidence="2 3" key="1">
    <citation type="submission" date="2018-06" db="EMBL/GenBank/DDBJ databases">
        <authorList>
            <consortium name="Pathogen Informatics"/>
            <person name="Doyle S."/>
        </authorList>
    </citation>
    <scope>NUCLEOTIDE SEQUENCE [LARGE SCALE GENOMIC DNA]</scope>
    <source>
        <strain evidence="2 3">NCTC13184</strain>
    </source>
</reference>
<dbReference type="InterPro" id="IPR001763">
    <property type="entry name" value="Rhodanese-like_dom"/>
</dbReference>